<feature type="transmembrane region" description="Helical" evidence="9">
    <location>
        <begin position="311"/>
        <end position="332"/>
    </location>
</feature>
<evidence type="ECO:0000256" key="3">
    <source>
        <dbReference type="ARBA" id="ARBA00022448"/>
    </source>
</evidence>
<protein>
    <submittedName>
        <fullName evidence="11">Sugar porter family MFS transporter</fullName>
    </submittedName>
</protein>
<feature type="transmembrane region" description="Helical" evidence="9">
    <location>
        <begin position="371"/>
        <end position="399"/>
    </location>
</feature>
<evidence type="ECO:0000256" key="2">
    <source>
        <dbReference type="ARBA" id="ARBA00010992"/>
    </source>
</evidence>
<dbReference type="PANTHER" id="PTHR48020">
    <property type="entry name" value="PROTON MYO-INOSITOL COTRANSPORTER"/>
    <property type="match status" value="1"/>
</dbReference>
<dbReference type="InterPro" id="IPR005828">
    <property type="entry name" value="MFS_sugar_transport-like"/>
</dbReference>
<evidence type="ECO:0000256" key="1">
    <source>
        <dbReference type="ARBA" id="ARBA00004651"/>
    </source>
</evidence>
<feature type="transmembrane region" description="Helical" evidence="9">
    <location>
        <begin position="59"/>
        <end position="80"/>
    </location>
</feature>
<dbReference type="InterPro" id="IPR005829">
    <property type="entry name" value="Sugar_transporter_CS"/>
</dbReference>
<organism evidence="11 12">
    <name type="scientific">Streptomyces sp. 900116325</name>
    <dbReference type="NCBI Taxonomy" id="3154295"/>
    <lineage>
        <taxon>Bacteria</taxon>
        <taxon>Bacillati</taxon>
        <taxon>Actinomycetota</taxon>
        <taxon>Actinomycetes</taxon>
        <taxon>Kitasatosporales</taxon>
        <taxon>Streptomycetaceae</taxon>
        <taxon>Streptomyces</taxon>
    </lineage>
</organism>
<comment type="caution">
    <text evidence="11">The sequence shown here is derived from an EMBL/GenBank/DDBJ whole genome shotgun (WGS) entry which is preliminary data.</text>
</comment>
<sequence>MTSTSQTPGSGARAAHPEHLGHVIFITAAAAMGGFLFGYDSAVINGAVEAIRDRYDIGSGTLAQVIAIALIGCAIGAATAGRIADRIGRIRCMRIASVLFTISAIGSALPFALWDLAFWRIIGGFAIGMASVIGPAYIAEVSPAAYRGRLGSFQQAAIVIGIAISQLVNFGILQMADGKQRGTIGGLEAWQWMLGVMVVPALLYGLLSFAIPESPRFLISVGKKDRARKILREVEGRHVDLDARVLEIETAMHREHKSTFKDLLGSRFGFLPIVWVGIGLSIFQQLVGINVAFYYSATLWQSVGIDPTDSFFWSFTTSIVNIIGTVIAMVLVDRIGRKPLALAGSAGMAIALAFEAWAFSADLVNGKLPTAQGVVALIAAHVFVLFFALSWGVVVWVFLGEMFPNRIRAAALGVAASAQWIANWAITASFPSLADWNLSGTYIIYTCFAVLSIPFVLKFVKETKGKALEEMG</sequence>
<keyword evidence="3 8" id="KW-0813">Transport</keyword>
<feature type="transmembrane region" description="Helical" evidence="9">
    <location>
        <begin position="268"/>
        <end position="291"/>
    </location>
</feature>
<dbReference type="Pfam" id="PF00083">
    <property type="entry name" value="Sugar_tr"/>
    <property type="match status" value="1"/>
</dbReference>
<keyword evidence="7 9" id="KW-0472">Membrane</keyword>
<dbReference type="PROSITE" id="PS00216">
    <property type="entry name" value="SUGAR_TRANSPORT_1"/>
    <property type="match status" value="1"/>
</dbReference>
<evidence type="ECO:0000256" key="4">
    <source>
        <dbReference type="ARBA" id="ARBA00022475"/>
    </source>
</evidence>
<dbReference type="RefSeq" id="WP_356710412.1">
    <property type="nucleotide sequence ID" value="NZ_JBEXIP010000015.1"/>
</dbReference>
<feature type="transmembrane region" description="Helical" evidence="9">
    <location>
        <begin position="192"/>
        <end position="211"/>
    </location>
</feature>
<dbReference type="InterPro" id="IPR047984">
    <property type="entry name" value="XylE-like"/>
</dbReference>
<dbReference type="PROSITE" id="PS00217">
    <property type="entry name" value="SUGAR_TRANSPORT_2"/>
    <property type="match status" value="1"/>
</dbReference>
<evidence type="ECO:0000256" key="6">
    <source>
        <dbReference type="ARBA" id="ARBA00022989"/>
    </source>
</evidence>
<evidence type="ECO:0000256" key="9">
    <source>
        <dbReference type="SAM" id="Phobius"/>
    </source>
</evidence>
<feature type="transmembrane region" description="Helical" evidence="9">
    <location>
        <begin position="442"/>
        <end position="460"/>
    </location>
</feature>
<feature type="transmembrane region" description="Helical" evidence="9">
    <location>
        <begin position="411"/>
        <end position="430"/>
    </location>
</feature>
<dbReference type="InterPro" id="IPR050814">
    <property type="entry name" value="Myo-inositol_Transporter"/>
</dbReference>
<evidence type="ECO:0000256" key="7">
    <source>
        <dbReference type="ARBA" id="ARBA00023136"/>
    </source>
</evidence>
<feature type="transmembrane region" description="Helical" evidence="9">
    <location>
        <begin position="117"/>
        <end position="138"/>
    </location>
</feature>
<gene>
    <name evidence="11" type="ORF">ABZV61_19975</name>
</gene>
<evidence type="ECO:0000256" key="8">
    <source>
        <dbReference type="RuleBase" id="RU003346"/>
    </source>
</evidence>
<keyword evidence="5 9" id="KW-0812">Transmembrane</keyword>
<comment type="similarity">
    <text evidence="2 8">Belongs to the major facilitator superfamily. Sugar transporter (TC 2.A.1.1) family.</text>
</comment>
<dbReference type="Gene3D" id="1.20.1250.20">
    <property type="entry name" value="MFS general substrate transporter like domains"/>
    <property type="match status" value="2"/>
</dbReference>
<evidence type="ECO:0000256" key="5">
    <source>
        <dbReference type="ARBA" id="ARBA00022692"/>
    </source>
</evidence>
<feature type="transmembrane region" description="Helical" evidence="9">
    <location>
        <begin position="92"/>
        <end position="111"/>
    </location>
</feature>
<dbReference type="CDD" id="cd17359">
    <property type="entry name" value="MFS_XylE_like"/>
    <property type="match status" value="1"/>
</dbReference>
<evidence type="ECO:0000313" key="12">
    <source>
        <dbReference type="Proteomes" id="UP001550044"/>
    </source>
</evidence>
<comment type="subcellular location">
    <subcellularLocation>
        <location evidence="1">Cell membrane</location>
        <topology evidence="1">Multi-pass membrane protein</topology>
    </subcellularLocation>
</comment>
<feature type="transmembrane region" description="Helical" evidence="9">
    <location>
        <begin position="150"/>
        <end position="172"/>
    </location>
</feature>
<feature type="domain" description="Major facilitator superfamily (MFS) profile" evidence="10">
    <location>
        <begin position="26"/>
        <end position="464"/>
    </location>
</feature>
<keyword evidence="4" id="KW-1003">Cell membrane</keyword>
<name>A0ABV2UC18_9ACTN</name>
<dbReference type="InterPro" id="IPR003663">
    <property type="entry name" value="Sugar/inositol_transpt"/>
</dbReference>
<feature type="transmembrane region" description="Helical" evidence="9">
    <location>
        <begin position="20"/>
        <end position="39"/>
    </location>
</feature>
<dbReference type="PROSITE" id="PS50850">
    <property type="entry name" value="MFS"/>
    <property type="match status" value="1"/>
</dbReference>
<dbReference type="EMBL" id="JBEXIP010000015">
    <property type="protein sequence ID" value="MET8435031.1"/>
    <property type="molecule type" value="Genomic_DNA"/>
</dbReference>
<reference evidence="11 12" key="1">
    <citation type="submission" date="2024-06" db="EMBL/GenBank/DDBJ databases">
        <title>The Natural Products Discovery Center: Release of the First 8490 Sequenced Strains for Exploring Actinobacteria Biosynthetic Diversity.</title>
        <authorList>
            <person name="Kalkreuter E."/>
            <person name="Kautsar S.A."/>
            <person name="Yang D."/>
            <person name="Bader C.D."/>
            <person name="Teijaro C.N."/>
            <person name="Fluegel L."/>
            <person name="Davis C.M."/>
            <person name="Simpson J.R."/>
            <person name="Lauterbach L."/>
            <person name="Steele A.D."/>
            <person name="Gui C."/>
            <person name="Meng S."/>
            <person name="Li G."/>
            <person name="Viehrig K."/>
            <person name="Ye F."/>
            <person name="Su P."/>
            <person name="Kiefer A.F."/>
            <person name="Nichols A."/>
            <person name="Cepeda A.J."/>
            <person name="Yan W."/>
            <person name="Fan B."/>
            <person name="Jiang Y."/>
            <person name="Adhikari A."/>
            <person name="Zheng C.-J."/>
            <person name="Schuster L."/>
            <person name="Cowan T.M."/>
            <person name="Smanski M.J."/>
            <person name="Chevrette M.G."/>
            <person name="De Carvalho L.P.S."/>
            <person name="Shen B."/>
        </authorList>
    </citation>
    <scope>NUCLEOTIDE SEQUENCE [LARGE SCALE GENOMIC DNA]</scope>
    <source>
        <strain evidence="11 12">NPDC005137</strain>
    </source>
</reference>
<dbReference type="PRINTS" id="PR00171">
    <property type="entry name" value="SUGRTRNSPORT"/>
</dbReference>
<evidence type="ECO:0000259" key="10">
    <source>
        <dbReference type="PROSITE" id="PS50850"/>
    </source>
</evidence>
<dbReference type="Proteomes" id="UP001550044">
    <property type="component" value="Unassembled WGS sequence"/>
</dbReference>
<keyword evidence="12" id="KW-1185">Reference proteome</keyword>
<proteinExistence type="inferred from homology"/>
<dbReference type="SUPFAM" id="SSF103473">
    <property type="entry name" value="MFS general substrate transporter"/>
    <property type="match status" value="1"/>
</dbReference>
<feature type="transmembrane region" description="Helical" evidence="9">
    <location>
        <begin position="339"/>
        <end position="359"/>
    </location>
</feature>
<keyword evidence="6 9" id="KW-1133">Transmembrane helix</keyword>
<dbReference type="InterPro" id="IPR020846">
    <property type="entry name" value="MFS_dom"/>
</dbReference>
<dbReference type="NCBIfam" id="TIGR00879">
    <property type="entry name" value="SP"/>
    <property type="match status" value="1"/>
</dbReference>
<evidence type="ECO:0000313" key="11">
    <source>
        <dbReference type="EMBL" id="MET8435031.1"/>
    </source>
</evidence>
<dbReference type="InterPro" id="IPR036259">
    <property type="entry name" value="MFS_trans_sf"/>
</dbReference>
<dbReference type="PANTHER" id="PTHR48020:SF12">
    <property type="entry name" value="PROTON MYO-INOSITOL COTRANSPORTER"/>
    <property type="match status" value="1"/>
</dbReference>
<accession>A0ABV2UC18</accession>